<keyword evidence="11" id="KW-1185">Reference proteome</keyword>
<proteinExistence type="inferred from homology"/>
<evidence type="ECO:0000256" key="2">
    <source>
        <dbReference type="ARBA" id="ARBA00001947"/>
    </source>
</evidence>
<gene>
    <name evidence="10" type="ORF">RFI_35896</name>
</gene>
<dbReference type="GO" id="GO:0005975">
    <property type="term" value="P:carbohydrate metabolic process"/>
    <property type="evidence" value="ECO:0007669"/>
    <property type="project" value="InterPro"/>
</dbReference>
<feature type="domain" description="Phosphomannose isomerase type I catalytic" evidence="9">
    <location>
        <begin position="22"/>
        <end position="151"/>
    </location>
</feature>
<dbReference type="AlphaFoldDB" id="X6LK82"/>
<dbReference type="GO" id="GO:0004476">
    <property type="term" value="F:mannose-6-phosphate isomerase activity"/>
    <property type="evidence" value="ECO:0007669"/>
    <property type="project" value="UniProtKB-EC"/>
</dbReference>
<dbReference type="SUPFAM" id="SSF51182">
    <property type="entry name" value="RmlC-like cupins"/>
    <property type="match status" value="1"/>
</dbReference>
<dbReference type="Pfam" id="PF20511">
    <property type="entry name" value="PMI_typeI_cat"/>
    <property type="match status" value="1"/>
</dbReference>
<dbReference type="GO" id="GO:0005829">
    <property type="term" value="C:cytosol"/>
    <property type="evidence" value="ECO:0007669"/>
    <property type="project" value="TreeGrafter"/>
</dbReference>
<sequence length="193" mass="22243">MAEEKKEVLERKNDKKKTKQELVKLQLQAQNYAWGKPSNESKVAQLLKSKDVNPNLPYAELWMGTHVSGPSRVQLLDGTIQLLSEYIHNDLPFLFKVLSVNESLSIQAHPNKELAAKLHQKRPDVYKDGNHKPEMAIALTKFEAMCGFRPLNQIAHFLKHVKGYSFVTYTKLLTFFFLLIETELTKKKKGFIF</sequence>
<evidence type="ECO:0000256" key="5">
    <source>
        <dbReference type="ARBA" id="ARBA00011956"/>
    </source>
</evidence>
<name>X6LK82_RETFI</name>
<dbReference type="OMA" id="IMCINNV"/>
<comment type="similarity">
    <text evidence="4">Belongs to the mannose-6-phosphate isomerase type 1 family.</text>
</comment>
<comment type="pathway">
    <text evidence="3">Nucleotide-sugar biosynthesis; GDP-alpha-D-mannose biosynthesis; alpha-D-mannose 1-phosphate from D-fructose 6-phosphate: step 1/2.</text>
</comment>
<comment type="caution">
    <text evidence="10">The sequence shown here is derived from an EMBL/GenBank/DDBJ whole genome shotgun (WGS) entry which is preliminary data.</text>
</comment>
<comment type="cofactor">
    <cofactor evidence="2">
        <name>Zn(2+)</name>
        <dbReference type="ChEBI" id="CHEBI:29105"/>
    </cofactor>
</comment>
<dbReference type="Gene3D" id="2.60.120.10">
    <property type="entry name" value="Jelly Rolls"/>
    <property type="match status" value="1"/>
</dbReference>
<reference evidence="10 11" key="1">
    <citation type="journal article" date="2013" name="Curr. Biol.">
        <title>The Genome of the Foraminiferan Reticulomyxa filosa.</title>
        <authorList>
            <person name="Glockner G."/>
            <person name="Hulsmann N."/>
            <person name="Schleicher M."/>
            <person name="Noegel A.A."/>
            <person name="Eichinger L."/>
            <person name="Gallinger C."/>
            <person name="Pawlowski J."/>
            <person name="Sierra R."/>
            <person name="Euteneuer U."/>
            <person name="Pillet L."/>
            <person name="Moustafa A."/>
            <person name="Platzer M."/>
            <person name="Groth M."/>
            <person name="Szafranski K."/>
            <person name="Schliwa M."/>
        </authorList>
    </citation>
    <scope>NUCLEOTIDE SEQUENCE [LARGE SCALE GENOMIC DNA]</scope>
</reference>
<dbReference type="InterPro" id="IPR011051">
    <property type="entry name" value="RmlC_Cupin_sf"/>
</dbReference>
<dbReference type="Proteomes" id="UP000023152">
    <property type="component" value="Unassembled WGS sequence"/>
</dbReference>
<evidence type="ECO:0000256" key="7">
    <source>
        <dbReference type="ARBA" id="ARBA00022833"/>
    </source>
</evidence>
<dbReference type="CDD" id="cd07011">
    <property type="entry name" value="cupin_PMI_type_I_N"/>
    <property type="match status" value="1"/>
</dbReference>
<dbReference type="GO" id="GO:0009298">
    <property type="term" value="P:GDP-mannose biosynthetic process"/>
    <property type="evidence" value="ECO:0007669"/>
    <property type="project" value="UniProtKB-UniPathway"/>
</dbReference>
<evidence type="ECO:0000259" key="9">
    <source>
        <dbReference type="Pfam" id="PF20511"/>
    </source>
</evidence>
<evidence type="ECO:0000256" key="4">
    <source>
        <dbReference type="ARBA" id="ARBA00010772"/>
    </source>
</evidence>
<dbReference type="InterPro" id="IPR016305">
    <property type="entry name" value="Mannose-6-P_Isomerase"/>
</dbReference>
<comment type="catalytic activity">
    <reaction evidence="1">
        <text>D-mannose 6-phosphate = D-fructose 6-phosphate</text>
        <dbReference type="Rhea" id="RHEA:12356"/>
        <dbReference type="ChEBI" id="CHEBI:58735"/>
        <dbReference type="ChEBI" id="CHEBI:61527"/>
        <dbReference type="EC" id="5.3.1.8"/>
    </reaction>
</comment>
<dbReference type="PANTHER" id="PTHR10309">
    <property type="entry name" value="MANNOSE-6-PHOSPHATE ISOMERASE"/>
    <property type="match status" value="1"/>
</dbReference>
<accession>X6LK82</accession>
<dbReference type="UniPathway" id="UPA00126">
    <property type="reaction ID" value="UER00423"/>
</dbReference>
<evidence type="ECO:0000313" key="11">
    <source>
        <dbReference type="Proteomes" id="UP000023152"/>
    </source>
</evidence>
<dbReference type="PRINTS" id="PR00714">
    <property type="entry name" value="MAN6PISMRASE"/>
</dbReference>
<dbReference type="InterPro" id="IPR018050">
    <property type="entry name" value="Pmannose_isomerase-type1_CS"/>
</dbReference>
<keyword evidence="7" id="KW-0862">Zinc</keyword>
<dbReference type="GO" id="GO:0008270">
    <property type="term" value="F:zinc ion binding"/>
    <property type="evidence" value="ECO:0007669"/>
    <property type="project" value="InterPro"/>
</dbReference>
<dbReference type="EMBL" id="ASPP01037994">
    <property type="protein sequence ID" value="ETO01547.1"/>
    <property type="molecule type" value="Genomic_DNA"/>
</dbReference>
<dbReference type="PANTHER" id="PTHR10309:SF0">
    <property type="entry name" value="MANNOSE-6-PHOSPHATE ISOMERASE"/>
    <property type="match status" value="1"/>
</dbReference>
<evidence type="ECO:0000313" key="10">
    <source>
        <dbReference type="EMBL" id="ETO01547.1"/>
    </source>
</evidence>
<dbReference type="InterPro" id="IPR046457">
    <property type="entry name" value="PMI_typeI_cat"/>
</dbReference>
<keyword evidence="6" id="KW-0479">Metal-binding</keyword>
<evidence type="ECO:0000256" key="6">
    <source>
        <dbReference type="ARBA" id="ARBA00022723"/>
    </source>
</evidence>
<evidence type="ECO:0000256" key="3">
    <source>
        <dbReference type="ARBA" id="ARBA00004666"/>
    </source>
</evidence>
<dbReference type="InterPro" id="IPR001250">
    <property type="entry name" value="Man6P_Isoase-1"/>
</dbReference>
<protein>
    <recommendedName>
        <fullName evidence="5">mannose-6-phosphate isomerase</fullName>
        <ecNumber evidence="5">5.3.1.8</ecNumber>
    </recommendedName>
</protein>
<dbReference type="PROSITE" id="PS00965">
    <property type="entry name" value="PMI_I_1"/>
    <property type="match status" value="1"/>
</dbReference>
<organism evidence="10 11">
    <name type="scientific">Reticulomyxa filosa</name>
    <dbReference type="NCBI Taxonomy" id="46433"/>
    <lineage>
        <taxon>Eukaryota</taxon>
        <taxon>Sar</taxon>
        <taxon>Rhizaria</taxon>
        <taxon>Retaria</taxon>
        <taxon>Foraminifera</taxon>
        <taxon>Monothalamids</taxon>
        <taxon>Reticulomyxidae</taxon>
        <taxon>Reticulomyxa</taxon>
    </lineage>
</organism>
<keyword evidence="8" id="KW-0413">Isomerase</keyword>
<evidence type="ECO:0000256" key="1">
    <source>
        <dbReference type="ARBA" id="ARBA00000757"/>
    </source>
</evidence>
<dbReference type="OrthoDB" id="6605218at2759"/>
<evidence type="ECO:0000256" key="8">
    <source>
        <dbReference type="ARBA" id="ARBA00023235"/>
    </source>
</evidence>
<dbReference type="InterPro" id="IPR014710">
    <property type="entry name" value="RmlC-like_jellyroll"/>
</dbReference>
<dbReference type="NCBIfam" id="TIGR00218">
    <property type="entry name" value="manA"/>
    <property type="match status" value="1"/>
</dbReference>
<dbReference type="EC" id="5.3.1.8" evidence="5"/>